<dbReference type="InterPro" id="IPR037185">
    <property type="entry name" value="EmrE-like"/>
</dbReference>
<evidence type="ECO:0000256" key="7">
    <source>
        <dbReference type="ARBA" id="ARBA00038032"/>
    </source>
</evidence>
<evidence type="ECO:0000256" key="2">
    <source>
        <dbReference type="ARBA" id="ARBA00022448"/>
    </source>
</evidence>
<evidence type="ECO:0000256" key="6">
    <source>
        <dbReference type="ARBA" id="ARBA00023136"/>
    </source>
</evidence>
<dbReference type="Pfam" id="PF00893">
    <property type="entry name" value="Multi_Drug_Res"/>
    <property type="match status" value="1"/>
</dbReference>
<comment type="subcellular location">
    <subcellularLocation>
        <location evidence="1 8">Cell membrane</location>
        <topology evidence="1 8">Multi-pass membrane protein</topology>
    </subcellularLocation>
</comment>
<dbReference type="InterPro" id="IPR000390">
    <property type="entry name" value="Small_drug/metabolite_transptr"/>
</dbReference>
<feature type="transmembrane region" description="Helical" evidence="9">
    <location>
        <begin position="57"/>
        <end position="79"/>
    </location>
</feature>
<evidence type="ECO:0000313" key="10">
    <source>
        <dbReference type="EMBL" id="RZO27607.1"/>
    </source>
</evidence>
<dbReference type="EMBL" id="SHBF01000014">
    <property type="protein sequence ID" value="RZO27607.1"/>
    <property type="molecule type" value="Genomic_DNA"/>
</dbReference>
<dbReference type="GO" id="GO:0022857">
    <property type="term" value="F:transmembrane transporter activity"/>
    <property type="evidence" value="ECO:0007669"/>
    <property type="project" value="InterPro"/>
</dbReference>
<keyword evidence="3" id="KW-1003">Cell membrane</keyword>
<dbReference type="Gene3D" id="1.10.3730.20">
    <property type="match status" value="1"/>
</dbReference>
<evidence type="ECO:0000256" key="1">
    <source>
        <dbReference type="ARBA" id="ARBA00004651"/>
    </source>
</evidence>
<evidence type="ECO:0000256" key="8">
    <source>
        <dbReference type="RuleBase" id="RU003942"/>
    </source>
</evidence>
<feature type="transmembrane region" description="Helical" evidence="9">
    <location>
        <begin position="85"/>
        <end position="104"/>
    </location>
</feature>
<comment type="similarity">
    <text evidence="7 8">Belongs to the drug/metabolite transporter (DMT) superfamily. Small multidrug resistance (SMR) (TC 2.A.7.1) family.</text>
</comment>
<sequence length="109" mass="12340">MNVYILLFSAILFEVFGTMLLPASQNFTKILPTTILLFSYAISFYFLAIVSQKLPLSIVYASWSGVGIFSIAILSHFLYKQTLNWQTILGLFLIVIGVTIVNIYKTDIY</sequence>
<dbReference type="Proteomes" id="UP000318710">
    <property type="component" value="Unassembled WGS sequence"/>
</dbReference>
<name>A0A520N2A3_9GAMM</name>
<dbReference type="PANTHER" id="PTHR30561:SF1">
    <property type="entry name" value="MULTIDRUG TRANSPORTER EMRE"/>
    <property type="match status" value="1"/>
</dbReference>
<protein>
    <submittedName>
        <fullName evidence="10">Multidrug efflux SMR transporter</fullName>
    </submittedName>
</protein>
<evidence type="ECO:0000256" key="5">
    <source>
        <dbReference type="ARBA" id="ARBA00022989"/>
    </source>
</evidence>
<evidence type="ECO:0000256" key="9">
    <source>
        <dbReference type="SAM" id="Phobius"/>
    </source>
</evidence>
<reference evidence="10 11" key="1">
    <citation type="submission" date="2019-02" db="EMBL/GenBank/DDBJ databases">
        <title>Prokaryotic population dynamics and viral predation in marine succession experiment using metagenomics: the confinement effect.</title>
        <authorList>
            <person name="Haro-Moreno J.M."/>
            <person name="Rodriguez-Valera F."/>
            <person name="Lopez-Perez M."/>
        </authorList>
    </citation>
    <scope>NUCLEOTIDE SEQUENCE [LARGE SCALE GENOMIC DNA]</scope>
    <source>
        <strain evidence="10">MED-G160</strain>
    </source>
</reference>
<dbReference type="InterPro" id="IPR045324">
    <property type="entry name" value="Small_multidrug_res"/>
</dbReference>
<comment type="caution">
    <text evidence="10">The sequence shown here is derived from an EMBL/GenBank/DDBJ whole genome shotgun (WGS) entry which is preliminary data.</text>
</comment>
<feature type="transmembrane region" description="Helical" evidence="9">
    <location>
        <begin position="27"/>
        <end position="50"/>
    </location>
</feature>
<keyword evidence="5 9" id="KW-1133">Transmembrane helix</keyword>
<keyword evidence="6 9" id="KW-0472">Membrane</keyword>
<dbReference type="AlphaFoldDB" id="A0A520N2A3"/>
<keyword evidence="2" id="KW-0813">Transport</keyword>
<gene>
    <name evidence="10" type="ORF">EVA93_03010</name>
</gene>
<evidence type="ECO:0000256" key="3">
    <source>
        <dbReference type="ARBA" id="ARBA00022475"/>
    </source>
</evidence>
<organism evidence="10 11">
    <name type="scientific">SAR86 cluster bacterium</name>
    <dbReference type="NCBI Taxonomy" id="2030880"/>
    <lineage>
        <taxon>Bacteria</taxon>
        <taxon>Pseudomonadati</taxon>
        <taxon>Pseudomonadota</taxon>
        <taxon>Gammaproteobacteria</taxon>
        <taxon>SAR86 cluster</taxon>
    </lineage>
</organism>
<evidence type="ECO:0000256" key="4">
    <source>
        <dbReference type="ARBA" id="ARBA00022692"/>
    </source>
</evidence>
<evidence type="ECO:0000313" key="11">
    <source>
        <dbReference type="Proteomes" id="UP000318710"/>
    </source>
</evidence>
<dbReference type="PANTHER" id="PTHR30561">
    <property type="entry name" value="SMR FAMILY PROTON-DEPENDENT DRUG EFFLUX TRANSPORTER SUGE"/>
    <property type="match status" value="1"/>
</dbReference>
<accession>A0A520N2A3</accession>
<proteinExistence type="inferred from homology"/>
<dbReference type="GO" id="GO:0005886">
    <property type="term" value="C:plasma membrane"/>
    <property type="evidence" value="ECO:0007669"/>
    <property type="project" value="UniProtKB-SubCell"/>
</dbReference>
<dbReference type="SUPFAM" id="SSF103481">
    <property type="entry name" value="Multidrug resistance efflux transporter EmrE"/>
    <property type="match status" value="1"/>
</dbReference>
<keyword evidence="4 8" id="KW-0812">Transmembrane</keyword>